<feature type="transmembrane region" description="Helical" evidence="1">
    <location>
        <begin position="35"/>
        <end position="57"/>
    </location>
</feature>
<protein>
    <submittedName>
        <fullName evidence="2">Uncharacterized protein</fullName>
    </submittedName>
</protein>
<feature type="transmembrane region" description="Helical" evidence="1">
    <location>
        <begin position="9"/>
        <end position="29"/>
    </location>
</feature>
<proteinExistence type="predicted"/>
<keyword evidence="1" id="KW-0472">Membrane</keyword>
<sequence length="71" mass="7872">MDDKKKQKLAYIWALLTVIVTCIVGALVANYSDQILPVFLGCAAVLFGPITGILYLVEVKRGVFKVEEEEK</sequence>
<accession>A0A9J6QMD1</accession>
<gene>
    <name evidence="2" type="ORF">OBO34_01610</name>
</gene>
<organism evidence="2 3">
    <name type="scientific">Hominibacterium faecale</name>
    <dbReference type="NCBI Taxonomy" id="2839743"/>
    <lineage>
        <taxon>Bacteria</taxon>
        <taxon>Bacillati</taxon>
        <taxon>Bacillota</taxon>
        <taxon>Clostridia</taxon>
        <taxon>Peptostreptococcales</taxon>
        <taxon>Anaerovoracaceae</taxon>
        <taxon>Hominibacterium</taxon>
    </lineage>
</organism>
<dbReference type="RefSeq" id="WP_148397905.1">
    <property type="nucleotide sequence ID" value="NZ_JAJAGH010000005.1"/>
</dbReference>
<dbReference type="EMBL" id="JAOSHN010000001">
    <property type="protein sequence ID" value="MCU7377045.1"/>
    <property type="molecule type" value="Genomic_DNA"/>
</dbReference>
<evidence type="ECO:0000313" key="2">
    <source>
        <dbReference type="EMBL" id="MCU7377045.1"/>
    </source>
</evidence>
<evidence type="ECO:0000256" key="1">
    <source>
        <dbReference type="SAM" id="Phobius"/>
    </source>
</evidence>
<keyword evidence="3" id="KW-1185">Reference proteome</keyword>
<reference evidence="2" key="1">
    <citation type="submission" date="2022-09" db="EMBL/GenBank/DDBJ databases">
        <title>Culturomic study of gut microbiota in children with autism spectrum disorder.</title>
        <authorList>
            <person name="Efimov B.A."/>
            <person name="Chaplin A.V."/>
            <person name="Sokolova S.R."/>
            <person name="Pikina A.P."/>
            <person name="Korzhanova M."/>
            <person name="Belova V."/>
            <person name="Korostin D."/>
        </authorList>
    </citation>
    <scope>NUCLEOTIDE SEQUENCE</scope>
    <source>
        <strain evidence="2">ASD5510</strain>
    </source>
</reference>
<keyword evidence="1" id="KW-1133">Transmembrane helix</keyword>
<dbReference type="AlphaFoldDB" id="A0A9J6QMD1"/>
<keyword evidence="1" id="KW-0812">Transmembrane</keyword>
<name>A0A9J6QMD1_9FIRM</name>
<dbReference type="Proteomes" id="UP001065549">
    <property type="component" value="Unassembled WGS sequence"/>
</dbReference>
<evidence type="ECO:0000313" key="3">
    <source>
        <dbReference type="Proteomes" id="UP001065549"/>
    </source>
</evidence>
<comment type="caution">
    <text evidence="2">The sequence shown here is derived from an EMBL/GenBank/DDBJ whole genome shotgun (WGS) entry which is preliminary data.</text>
</comment>